<sequence length="887" mass="97095">MLLAISMAASISIFSVPSSAKLSSPSSVSSLAEAKALLNSGWWGNFSSTNHCDLEGITCNGAGSVIWMQRNYFYYGNNLADMNWSSLPNLEYLRLNGLKGGIPGDIGTLSKLTHLDLSFNPGLQGVLPPTLGNLTQLVHLNLAAANFEGPIPSSIGNLRTLIQLDLNSNNLIGSIPLEIGNLENLFELDLSGNSLRGPIPSSIGNLRTLIRLNLKSNNLTGSIPPEIGNLKNLSKLDLSSNNLRGPIPSSIGNLRTLIYMDLNSNNLDGFVPPEIGNLKNLVEMNLGLNYLQGTTPSSIYYLSSLTRLYLHSNQLNGSIPHEIGNLKNLVELDLYANNLHGPVPSSIGNLSALTYLSLHSNQLSGPIPESISNLFSLIELQLGSNLLEGEIPETLGRKKQLRVLDLSNNRLTGIIPQSLDGMGSLYKLVLSNNLLSGSIPPLPPRVSVDTTGNTDLVDPTKPSPTQKTKNTLSGLLVAVIGASATFAISIGAFVGLWIYKKDAQIQSVEHYSQPQVTTGNVSTPNDVHRSNIDGLVAWFCFRKTQNIQSEVRPTKHGDIFSIWNYDGRIAYEDIIKATNDFDIKYCIGTGGYGSVYRAQLPSGKVVALKKLHRLEAEDPAFDHCFKNEIQVLTNVRHRNIVKLYGFCLHNKSKFLVYEYMENGSLFCALRFDVEASEIGWIQRVKIVEAMAHALSYLHHDCTPPIVHRDISSNNILLNSQLEAFVTDFGTARLLHLDSSNRTIIAGTYGYIAPELAYTMVVTEKCDVYSFGVVALETIMGRHPGDLLSPLTSPPSHNMMITDILDSRLLPPTNPIVAGNIVLVATMAFACLHPNPKSRPSMLRLSQEFLSRQKALTTPLHTVSLWNLWNRKMEFVNQSNEQVISAQV</sequence>
<comment type="caution">
    <text evidence="1">The sequence shown here is derived from an EMBL/GenBank/DDBJ whole genome shotgun (WGS) entry which is preliminary data.</text>
</comment>
<name>A0ACC0LZ21_RHOML</name>
<gene>
    <name evidence="1" type="ORF">RHMOL_Rhmol10G0046000</name>
</gene>
<evidence type="ECO:0000313" key="2">
    <source>
        <dbReference type="Proteomes" id="UP001062846"/>
    </source>
</evidence>
<keyword evidence="2" id="KW-1185">Reference proteome</keyword>
<reference evidence="1" key="1">
    <citation type="submission" date="2022-02" db="EMBL/GenBank/DDBJ databases">
        <title>Plant Genome Project.</title>
        <authorList>
            <person name="Zhang R.-G."/>
        </authorList>
    </citation>
    <scope>NUCLEOTIDE SEQUENCE</scope>
    <source>
        <strain evidence="1">AT1</strain>
    </source>
</reference>
<dbReference type="Proteomes" id="UP001062846">
    <property type="component" value="Chromosome 10"/>
</dbReference>
<dbReference type="EMBL" id="CM046397">
    <property type="protein sequence ID" value="KAI8533895.1"/>
    <property type="molecule type" value="Genomic_DNA"/>
</dbReference>
<protein>
    <submittedName>
        <fullName evidence="1">Uncharacterized protein</fullName>
    </submittedName>
</protein>
<evidence type="ECO:0000313" key="1">
    <source>
        <dbReference type="EMBL" id="KAI8533895.1"/>
    </source>
</evidence>
<proteinExistence type="predicted"/>
<accession>A0ACC0LZ21</accession>
<organism evidence="1 2">
    <name type="scientific">Rhododendron molle</name>
    <name type="common">Chinese azalea</name>
    <name type="synonym">Azalea mollis</name>
    <dbReference type="NCBI Taxonomy" id="49168"/>
    <lineage>
        <taxon>Eukaryota</taxon>
        <taxon>Viridiplantae</taxon>
        <taxon>Streptophyta</taxon>
        <taxon>Embryophyta</taxon>
        <taxon>Tracheophyta</taxon>
        <taxon>Spermatophyta</taxon>
        <taxon>Magnoliopsida</taxon>
        <taxon>eudicotyledons</taxon>
        <taxon>Gunneridae</taxon>
        <taxon>Pentapetalae</taxon>
        <taxon>asterids</taxon>
        <taxon>Ericales</taxon>
        <taxon>Ericaceae</taxon>
        <taxon>Ericoideae</taxon>
        <taxon>Rhodoreae</taxon>
        <taxon>Rhododendron</taxon>
    </lineage>
</organism>